<dbReference type="AlphaFoldDB" id="A0A3G2R3V1"/>
<dbReference type="PANTHER" id="PTHR30575">
    <property type="entry name" value="PEPTIDASE M20"/>
    <property type="match status" value="1"/>
</dbReference>
<dbReference type="Proteomes" id="UP000280960">
    <property type="component" value="Chromosome"/>
</dbReference>
<evidence type="ECO:0000313" key="4">
    <source>
        <dbReference type="Proteomes" id="UP000280960"/>
    </source>
</evidence>
<keyword evidence="4" id="KW-1185">Reference proteome</keyword>
<dbReference type="EMBL" id="CP033169">
    <property type="protein sequence ID" value="AYO30031.1"/>
    <property type="molecule type" value="Genomic_DNA"/>
</dbReference>
<gene>
    <name evidence="3" type="ORF">D2962_04875</name>
</gene>
<dbReference type="SUPFAM" id="SSF53187">
    <property type="entry name" value="Zn-dependent exopeptidases"/>
    <property type="match status" value="1"/>
</dbReference>
<dbReference type="InterPro" id="IPR017144">
    <property type="entry name" value="Xaa-Arg_dipeptidase"/>
</dbReference>
<dbReference type="PIRSF" id="PIRSF037226">
    <property type="entry name" value="Amidohydrolase_ACY1L2_prd"/>
    <property type="match status" value="1"/>
</dbReference>
<dbReference type="KEGG" id="bacg:D2962_04875"/>
<dbReference type="GO" id="GO:0071713">
    <property type="term" value="F:para-aminobenzoyl-glutamate hydrolase activity"/>
    <property type="evidence" value="ECO:0007669"/>
    <property type="project" value="TreeGrafter"/>
</dbReference>
<dbReference type="GO" id="GO:0016805">
    <property type="term" value="F:dipeptidase activity"/>
    <property type="evidence" value="ECO:0007669"/>
    <property type="project" value="InterPro"/>
</dbReference>
<evidence type="ECO:0000313" key="3">
    <source>
        <dbReference type="EMBL" id="AYO30031.1"/>
    </source>
</evidence>
<dbReference type="Pfam" id="PF07687">
    <property type="entry name" value="M20_dimer"/>
    <property type="match status" value="1"/>
</dbReference>
<dbReference type="InterPro" id="IPR052030">
    <property type="entry name" value="Peptidase_M20/M20A_hydrolases"/>
</dbReference>
<accession>A0A3G2R3V1</accession>
<protein>
    <recommendedName>
        <fullName evidence="1">Peptidase M20 domain-containing protein 2</fullName>
    </recommendedName>
</protein>
<name>A0A3G2R3V1_9FIRM</name>
<dbReference type="SUPFAM" id="SSF55031">
    <property type="entry name" value="Bacterial exopeptidase dimerisation domain"/>
    <property type="match status" value="1"/>
</dbReference>
<dbReference type="PANTHER" id="PTHR30575:SF3">
    <property type="entry name" value="PEPTIDASE M20 DIMERISATION DOMAIN-CONTAINING PROTEIN"/>
    <property type="match status" value="1"/>
</dbReference>
<dbReference type="InterPro" id="IPR011650">
    <property type="entry name" value="Peptidase_M20_dimer"/>
</dbReference>
<dbReference type="Gene3D" id="3.30.70.360">
    <property type="match status" value="1"/>
</dbReference>
<sequence>MTRDQIKKTVCDTIDKNRCEIIKIGEDILKRPELGFKEEETSKFIREVFDSLGLKFIDNLAITGIKAQSYGKSHSLKVAIIGEMDAVICPAHPYADPATGAAHSCGHNAQIASMLGAAIGLVAGGAMSEVDGDVAFMAVPAEEFVELEYREKLQSQGRIKFFGGKQELIRLGAFDDIDMAMMVHSQANTPDKKVFLEGGSSGFIGKTVHYKGKEAHAGGAPYEGINALNAAMISLMSIHALRETFKDEDHIRVHPIITKGGDLVNIVPADVRMETYVRGKTVDAVIAANKKVNRALEAGAYAIGAEVEIKEFPGYLPLNQDLFMSKIFEDNIKHFVGEKNIVKGIDMIGSTDIGDLSAIIPVIQPTIGGFQGAAHSREFKIVDPEMAYIIPAKAMSMTVVDLLFDGAEKGTKIKSNFRPLFTKESYLDMWEKVLLANKK</sequence>
<proteinExistence type="inferred from homology"/>
<comment type="similarity">
    <text evidence="1">Belongs to the peptidase M20A family.</text>
</comment>
<dbReference type="NCBIfam" id="TIGR01891">
    <property type="entry name" value="amidohydrolases"/>
    <property type="match status" value="1"/>
</dbReference>
<dbReference type="GO" id="GO:0046657">
    <property type="term" value="P:folic acid catabolic process"/>
    <property type="evidence" value="ECO:0007669"/>
    <property type="project" value="TreeGrafter"/>
</dbReference>
<organism evidence="3 4">
    <name type="scientific">Biomaibacter acetigenes</name>
    <dbReference type="NCBI Taxonomy" id="2316383"/>
    <lineage>
        <taxon>Bacteria</taxon>
        <taxon>Bacillati</taxon>
        <taxon>Bacillota</taxon>
        <taxon>Clostridia</taxon>
        <taxon>Thermosediminibacterales</taxon>
        <taxon>Tepidanaerobacteraceae</taxon>
        <taxon>Biomaibacter</taxon>
    </lineage>
</organism>
<feature type="domain" description="Peptidase M20 dimerisation" evidence="2">
    <location>
        <begin position="199"/>
        <end position="299"/>
    </location>
</feature>
<evidence type="ECO:0000256" key="1">
    <source>
        <dbReference type="PIRNR" id="PIRNR037226"/>
    </source>
</evidence>
<evidence type="ECO:0000259" key="2">
    <source>
        <dbReference type="Pfam" id="PF07687"/>
    </source>
</evidence>
<dbReference type="RefSeq" id="WP_120766358.1">
    <property type="nucleotide sequence ID" value="NZ_CP033169.1"/>
</dbReference>
<dbReference type="GO" id="GO:0005737">
    <property type="term" value="C:cytoplasm"/>
    <property type="evidence" value="ECO:0007669"/>
    <property type="project" value="TreeGrafter"/>
</dbReference>
<dbReference type="Gene3D" id="3.40.630.10">
    <property type="entry name" value="Zn peptidases"/>
    <property type="match status" value="1"/>
</dbReference>
<reference evidence="3 4" key="1">
    <citation type="submission" date="2018-10" db="EMBL/GenBank/DDBJ databases">
        <authorList>
            <person name="Zhang X."/>
        </authorList>
    </citation>
    <scope>NUCLEOTIDE SEQUENCE [LARGE SCALE GENOMIC DNA]</scope>
    <source>
        <strain evidence="3 4">SK-G1</strain>
    </source>
</reference>
<dbReference type="Pfam" id="PF01546">
    <property type="entry name" value="Peptidase_M20"/>
    <property type="match status" value="1"/>
</dbReference>
<keyword evidence="3" id="KW-0378">Hydrolase</keyword>
<dbReference type="InterPro" id="IPR017439">
    <property type="entry name" value="Amidohydrolase"/>
</dbReference>
<dbReference type="InterPro" id="IPR036264">
    <property type="entry name" value="Bact_exopeptidase_dim_dom"/>
</dbReference>
<dbReference type="InterPro" id="IPR002933">
    <property type="entry name" value="Peptidase_M20"/>
</dbReference>